<dbReference type="InterPro" id="IPR036388">
    <property type="entry name" value="WH-like_DNA-bd_sf"/>
</dbReference>
<dbReference type="SUPFAM" id="SSF88946">
    <property type="entry name" value="Sigma2 domain of RNA polymerase sigma factors"/>
    <property type="match status" value="1"/>
</dbReference>
<dbReference type="AlphaFoldDB" id="A0A327NPS8"/>
<dbReference type="SUPFAM" id="SSF88659">
    <property type="entry name" value="Sigma3 and sigma4 domains of RNA polymerase sigma factors"/>
    <property type="match status" value="1"/>
</dbReference>
<keyword evidence="4" id="KW-0238">DNA-binding</keyword>
<dbReference type="Pfam" id="PF08281">
    <property type="entry name" value="Sigma70_r4_2"/>
    <property type="match status" value="1"/>
</dbReference>
<dbReference type="Gene3D" id="1.10.10.10">
    <property type="entry name" value="Winged helix-like DNA-binding domain superfamily/Winged helix DNA-binding domain"/>
    <property type="match status" value="1"/>
</dbReference>
<dbReference type="InterPro" id="IPR013324">
    <property type="entry name" value="RNA_pol_sigma_r3/r4-like"/>
</dbReference>
<dbReference type="InterPro" id="IPR013249">
    <property type="entry name" value="RNA_pol_sigma70_r4_t2"/>
</dbReference>
<evidence type="ECO:0000313" key="8">
    <source>
        <dbReference type="EMBL" id="RAI77197.1"/>
    </source>
</evidence>
<evidence type="ECO:0000256" key="1">
    <source>
        <dbReference type="ARBA" id="ARBA00010641"/>
    </source>
</evidence>
<dbReference type="PANTHER" id="PTHR43133">
    <property type="entry name" value="RNA POLYMERASE ECF-TYPE SIGMA FACTO"/>
    <property type="match status" value="1"/>
</dbReference>
<dbReference type="PANTHER" id="PTHR43133:SF8">
    <property type="entry name" value="RNA POLYMERASE SIGMA FACTOR HI_1459-RELATED"/>
    <property type="match status" value="1"/>
</dbReference>
<keyword evidence="9" id="KW-1185">Reference proteome</keyword>
<protein>
    <submittedName>
        <fullName evidence="8">RNA polymerase subunit sigma-24</fullName>
    </submittedName>
</protein>
<organism evidence="8 9">
    <name type="scientific">Spirosoma telluris</name>
    <dbReference type="NCBI Taxonomy" id="2183553"/>
    <lineage>
        <taxon>Bacteria</taxon>
        <taxon>Pseudomonadati</taxon>
        <taxon>Bacteroidota</taxon>
        <taxon>Cytophagia</taxon>
        <taxon>Cytophagales</taxon>
        <taxon>Cytophagaceae</taxon>
        <taxon>Spirosoma</taxon>
    </lineage>
</organism>
<name>A0A327NPS8_9BACT</name>
<dbReference type="NCBIfam" id="TIGR02937">
    <property type="entry name" value="sigma70-ECF"/>
    <property type="match status" value="1"/>
</dbReference>
<evidence type="ECO:0000313" key="9">
    <source>
        <dbReference type="Proteomes" id="UP000249016"/>
    </source>
</evidence>
<keyword evidence="2" id="KW-0805">Transcription regulation</keyword>
<gene>
    <name evidence="8" type="ORF">HMF3257_28820</name>
</gene>
<comment type="similarity">
    <text evidence="1">Belongs to the sigma-70 factor family. ECF subfamily.</text>
</comment>
<dbReference type="InterPro" id="IPR039425">
    <property type="entry name" value="RNA_pol_sigma-70-like"/>
</dbReference>
<reference evidence="8 9" key="1">
    <citation type="submission" date="2018-06" db="EMBL/GenBank/DDBJ databases">
        <title>Spirosoma sp. HMF3257 Genome sequencing and assembly.</title>
        <authorList>
            <person name="Kang H."/>
            <person name="Cha I."/>
            <person name="Kim H."/>
            <person name="Kang J."/>
            <person name="Joh K."/>
        </authorList>
    </citation>
    <scope>NUCLEOTIDE SEQUENCE [LARGE SCALE GENOMIC DNA]</scope>
    <source>
        <strain evidence="8 9">HMF3257</strain>
    </source>
</reference>
<dbReference type="InterPro" id="IPR013325">
    <property type="entry name" value="RNA_pol_sigma_r2"/>
</dbReference>
<evidence type="ECO:0000259" key="7">
    <source>
        <dbReference type="Pfam" id="PF08281"/>
    </source>
</evidence>
<feature type="domain" description="RNA polymerase sigma-70 region 2" evidence="6">
    <location>
        <begin position="26"/>
        <end position="89"/>
    </location>
</feature>
<sequence length="184" mass="22000">MTDSMSDEEMIRQYLTSQPNHCFETLYNRYVNKVYRRCLSMTKDPLKAEDFTHDIFLKVFNRLEAFQERSSFSTWLYAISYNYCSDQIRIGKRSNFITTEEELNQNIPEPEETQLHEETMHLINRVLAKLSVKERSLLRLKYEDELSINEIAEIYNLNPSTVKMRLKRSRDKIQKLYAQLYTGA</sequence>
<dbReference type="InterPro" id="IPR014284">
    <property type="entry name" value="RNA_pol_sigma-70_dom"/>
</dbReference>
<keyword evidence="3" id="KW-0731">Sigma factor</keyword>
<dbReference type="RefSeq" id="WP_111347526.1">
    <property type="nucleotide sequence ID" value="NZ_QLII01000001.1"/>
</dbReference>
<dbReference type="EMBL" id="QLII01000001">
    <property type="protein sequence ID" value="RAI77197.1"/>
    <property type="molecule type" value="Genomic_DNA"/>
</dbReference>
<dbReference type="Proteomes" id="UP000249016">
    <property type="component" value="Unassembled WGS sequence"/>
</dbReference>
<dbReference type="CDD" id="cd06171">
    <property type="entry name" value="Sigma70_r4"/>
    <property type="match status" value="1"/>
</dbReference>
<evidence type="ECO:0000259" key="6">
    <source>
        <dbReference type="Pfam" id="PF04542"/>
    </source>
</evidence>
<dbReference type="Gene3D" id="1.10.1740.10">
    <property type="match status" value="1"/>
</dbReference>
<keyword evidence="5" id="KW-0804">Transcription</keyword>
<dbReference type="GO" id="GO:0003677">
    <property type="term" value="F:DNA binding"/>
    <property type="evidence" value="ECO:0007669"/>
    <property type="project" value="UniProtKB-KW"/>
</dbReference>
<dbReference type="Pfam" id="PF04542">
    <property type="entry name" value="Sigma70_r2"/>
    <property type="match status" value="1"/>
</dbReference>
<dbReference type="OrthoDB" id="1027298at2"/>
<accession>A0A327NPS8</accession>
<dbReference type="GO" id="GO:0006352">
    <property type="term" value="P:DNA-templated transcription initiation"/>
    <property type="evidence" value="ECO:0007669"/>
    <property type="project" value="InterPro"/>
</dbReference>
<proteinExistence type="inferred from homology"/>
<evidence type="ECO:0000256" key="4">
    <source>
        <dbReference type="ARBA" id="ARBA00023125"/>
    </source>
</evidence>
<evidence type="ECO:0000256" key="5">
    <source>
        <dbReference type="ARBA" id="ARBA00023163"/>
    </source>
</evidence>
<comment type="caution">
    <text evidence="8">The sequence shown here is derived from an EMBL/GenBank/DDBJ whole genome shotgun (WGS) entry which is preliminary data.</text>
</comment>
<dbReference type="InterPro" id="IPR007627">
    <property type="entry name" value="RNA_pol_sigma70_r2"/>
</dbReference>
<feature type="domain" description="RNA polymerase sigma factor 70 region 4 type 2" evidence="7">
    <location>
        <begin position="123"/>
        <end position="173"/>
    </location>
</feature>
<dbReference type="GO" id="GO:0016987">
    <property type="term" value="F:sigma factor activity"/>
    <property type="evidence" value="ECO:0007669"/>
    <property type="project" value="UniProtKB-KW"/>
</dbReference>
<evidence type="ECO:0000256" key="2">
    <source>
        <dbReference type="ARBA" id="ARBA00023015"/>
    </source>
</evidence>
<evidence type="ECO:0000256" key="3">
    <source>
        <dbReference type="ARBA" id="ARBA00023082"/>
    </source>
</evidence>